<dbReference type="EMBL" id="BSXN01002023">
    <property type="protein sequence ID" value="GME75323.1"/>
    <property type="molecule type" value="Genomic_DNA"/>
</dbReference>
<comment type="similarity">
    <text evidence="1">Belongs to the putative lipase ROG1 family.</text>
</comment>
<evidence type="ECO:0000313" key="3">
    <source>
        <dbReference type="EMBL" id="GME75323.1"/>
    </source>
</evidence>
<dbReference type="PANTHER" id="PTHR11440">
    <property type="entry name" value="LECITHIN-CHOLESTEROL ACYLTRANSFERASE-RELATED"/>
    <property type="match status" value="1"/>
</dbReference>
<proteinExistence type="inferred from homology"/>
<dbReference type="AlphaFoldDB" id="A0A9W6T3M8"/>
<gene>
    <name evidence="3" type="ORF">Cboi02_000473900</name>
</gene>
<dbReference type="SUPFAM" id="SSF53474">
    <property type="entry name" value="alpha/beta-Hydrolases"/>
    <property type="match status" value="1"/>
</dbReference>
<name>A0A9W6T3M8_CANBO</name>
<dbReference type="Pfam" id="PF05057">
    <property type="entry name" value="DUF676"/>
    <property type="match status" value="1"/>
</dbReference>
<evidence type="ECO:0000313" key="4">
    <source>
        <dbReference type="Proteomes" id="UP001165120"/>
    </source>
</evidence>
<dbReference type="Gene3D" id="3.40.50.1820">
    <property type="entry name" value="alpha/beta hydrolase"/>
    <property type="match status" value="1"/>
</dbReference>
<sequence>MDQIELPSILTSSSDKFPIMMSVFKQSIKNLNLNNPNKNNFLFKFSSYSTIRLLSTGNNLKNSQILNTVYQTHLNLPIRNKKSFSTVINKNDSDNSSESGIYEPDSNGDYQMPKYPIVLCHGFSGFDRLIYLPNINFFNETANGLSGSQQDKISMENDKNIKSQLSNNTNKETEDSNGLKNFNDIFTLDDGLELLEYWNGIKKELRSRGCIVFSAKVPPFGTIEERAQVLNKFISTNVQNFKKKLKNIENYNLKIKDEIKISNEKNIPIKVNLVAHSMGGLDSRYVISKLEKNNYQVFPFNTTINNCIL</sequence>
<dbReference type="InterPro" id="IPR029058">
    <property type="entry name" value="AB_hydrolase_fold"/>
</dbReference>
<accession>A0A9W6T3M8</accession>
<organism evidence="3 4">
    <name type="scientific">Candida boidinii</name>
    <name type="common">Yeast</name>
    <dbReference type="NCBI Taxonomy" id="5477"/>
    <lineage>
        <taxon>Eukaryota</taxon>
        <taxon>Fungi</taxon>
        <taxon>Dikarya</taxon>
        <taxon>Ascomycota</taxon>
        <taxon>Saccharomycotina</taxon>
        <taxon>Pichiomycetes</taxon>
        <taxon>Pichiales</taxon>
        <taxon>Pichiaceae</taxon>
        <taxon>Ogataea</taxon>
        <taxon>Ogataea/Candida clade</taxon>
    </lineage>
</organism>
<reference evidence="3" key="1">
    <citation type="submission" date="2023-04" db="EMBL/GenBank/DDBJ databases">
        <title>Candida boidinii NBRC 10035.</title>
        <authorList>
            <person name="Ichikawa N."/>
            <person name="Sato H."/>
            <person name="Tonouchi N."/>
        </authorList>
    </citation>
    <scope>NUCLEOTIDE SEQUENCE</scope>
    <source>
        <strain evidence="3">NBRC 10035</strain>
    </source>
</reference>
<comment type="caution">
    <text evidence="3">The sequence shown here is derived from an EMBL/GenBank/DDBJ whole genome shotgun (WGS) entry which is preliminary data.</text>
</comment>
<evidence type="ECO:0000256" key="1">
    <source>
        <dbReference type="ARBA" id="ARBA00007920"/>
    </source>
</evidence>
<keyword evidence="4" id="KW-1185">Reference proteome</keyword>
<feature type="domain" description="DUF676" evidence="2">
    <location>
        <begin position="240"/>
        <end position="296"/>
    </location>
</feature>
<dbReference type="Proteomes" id="UP001165120">
    <property type="component" value="Unassembled WGS sequence"/>
</dbReference>
<dbReference type="InterPro" id="IPR007751">
    <property type="entry name" value="DUF676_lipase-like"/>
</dbReference>
<protein>
    <submittedName>
        <fullName evidence="3">Unnamed protein product</fullName>
    </submittedName>
</protein>
<evidence type="ECO:0000259" key="2">
    <source>
        <dbReference type="Pfam" id="PF05057"/>
    </source>
</evidence>